<dbReference type="AlphaFoldDB" id="A0A5B8MUY2"/>
<dbReference type="InterPro" id="IPR001353">
    <property type="entry name" value="Proteasome_sua/b"/>
</dbReference>
<feature type="compositionally biased region" description="Low complexity" evidence="7">
    <location>
        <begin position="250"/>
        <end position="259"/>
    </location>
</feature>
<evidence type="ECO:0000256" key="2">
    <source>
        <dbReference type="ARBA" id="ARBA00004496"/>
    </source>
</evidence>
<evidence type="ECO:0000256" key="1">
    <source>
        <dbReference type="ARBA" id="ARBA00004123"/>
    </source>
</evidence>
<dbReference type="GO" id="GO:0006511">
    <property type="term" value="P:ubiquitin-dependent protein catabolic process"/>
    <property type="evidence" value="ECO:0007669"/>
    <property type="project" value="InterPro"/>
</dbReference>
<dbReference type="Proteomes" id="UP000316726">
    <property type="component" value="Chromosome 14"/>
</dbReference>
<proteinExistence type="inferred from homology"/>
<dbReference type="SMART" id="SM00948">
    <property type="entry name" value="Proteasome_A_N"/>
    <property type="match status" value="1"/>
</dbReference>
<dbReference type="PROSITE" id="PS51475">
    <property type="entry name" value="PROTEASOME_ALPHA_2"/>
    <property type="match status" value="1"/>
</dbReference>
<dbReference type="InterPro" id="IPR023332">
    <property type="entry name" value="Proteasome_alpha-type"/>
</dbReference>
<evidence type="ECO:0000313" key="9">
    <source>
        <dbReference type="EMBL" id="QDZ24608.1"/>
    </source>
</evidence>
<name>A0A5B8MUY2_9CHLO</name>
<evidence type="ECO:0000256" key="4">
    <source>
        <dbReference type="ARBA" id="ARBA00022942"/>
    </source>
</evidence>
<dbReference type="PROSITE" id="PS00388">
    <property type="entry name" value="PROTEASOME_ALPHA_1"/>
    <property type="match status" value="1"/>
</dbReference>
<feature type="compositionally biased region" description="Low complexity" evidence="7">
    <location>
        <begin position="278"/>
        <end position="287"/>
    </location>
</feature>
<keyword evidence="4 6" id="KW-0647">Proteasome</keyword>
<dbReference type="SUPFAM" id="SSF56235">
    <property type="entry name" value="N-terminal nucleophile aminohydrolases (Ntn hydrolases)"/>
    <property type="match status" value="1"/>
</dbReference>
<dbReference type="CDD" id="cd03749">
    <property type="entry name" value="proteasome_alpha_type_1"/>
    <property type="match status" value="1"/>
</dbReference>
<feature type="domain" description="Proteasome alpha-type subunits" evidence="8">
    <location>
        <begin position="6"/>
        <end position="28"/>
    </location>
</feature>
<sequence>MFRNQYDTDVTTWSPQGRIFQVEYAMEAVKQGGCAVGIRNKTHAVLAALKLSQDADLSSYQKKVFKIDNHVGIAVSGLIADGRILCRYMRNECLNHKFVYESPLPVARLVRDVADRHQVATARSWKRPFGVGLLCIGHDQTGPHLFQTCPSGNYWEYYAIAMGARSQASKTYLEKKLDDFEKCDLDELVKHALRALEESCGTRKADDKDGKLTKQNCTVALVGEGKPLLVLDGDDIAEYVDAIHSEQEEATGAAAAEAEMSIDTSQGGDGAGDLPSVPTQAPTTETGAAGGDGQAEEQQPMEEG</sequence>
<dbReference type="STRING" id="1764295.A0A5B8MUY2"/>
<dbReference type="InterPro" id="IPR050115">
    <property type="entry name" value="Proteasome_alpha"/>
</dbReference>
<comment type="subcellular location">
    <subcellularLocation>
        <location evidence="2">Cytoplasm</location>
    </subcellularLocation>
    <subcellularLocation>
        <location evidence="1">Nucleus</location>
    </subcellularLocation>
</comment>
<dbReference type="InterPro" id="IPR000426">
    <property type="entry name" value="Proteasome_asu_N"/>
</dbReference>
<keyword evidence="3" id="KW-0963">Cytoplasm</keyword>
<evidence type="ECO:0000313" key="10">
    <source>
        <dbReference type="Proteomes" id="UP000316726"/>
    </source>
</evidence>
<dbReference type="GO" id="GO:0019773">
    <property type="term" value="C:proteasome core complex, alpha-subunit complex"/>
    <property type="evidence" value="ECO:0007669"/>
    <property type="project" value="UniProtKB-UniRule"/>
</dbReference>
<protein>
    <submittedName>
        <fullName evidence="9">Subunit alpha type-1 of proteasome</fullName>
    </submittedName>
</protein>
<dbReference type="GO" id="GO:0005634">
    <property type="term" value="C:nucleus"/>
    <property type="evidence" value="ECO:0007669"/>
    <property type="project" value="UniProtKB-SubCell"/>
</dbReference>
<dbReference type="OrthoDB" id="431557at2759"/>
<comment type="similarity">
    <text evidence="6">Belongs to the peptidase T1A family.</text>
</comment>
<dbReference type="GO" id="GO:0005737">
    <property type="term" value="C:cytoplasm"/>
    <property type="evidence" value="ECO:0007669"/>
    <property type="project" value="UniProtKB-SubCell"/>
</dbReference>
<keyword evidence="5" id="KW-0539">Nucleus</keyword>
<dbReference type="InterPro" id="IPR035144">
    <property type="entry name" value="Proteasome_alpha1"/>
</dbReference>
<evidence type="ECO:0000259" key="8">
    <source>
        <dbReference type="PROSITE" id="PS00388"/>
    </source>
</evidence>
<organism evidence="9 10">
    <name type="scientific">Chloropicon primus</name>
    <dbReference type="NCBI Taxonomy" id="1764295"/>
    <lineage>
        <taxon>Eukaryota</taxon>
        <taxon>Viridiplantae</taxon>
        <taxon>Chlorophyta</taxon>
        <taxon>Chloropicophyceae</taxon>
        <taxon>Chloropicales</taxon>
        <taxon>Chloropicaceae</taxon>
        <taxon>Chloropicon</taxon>
    </lineage>
</organism>
<dbReference type="Pfam" id="PF10584">
    <property type="entry name" value="Proteasome_A_N"/>
    <property type="match status" value="1"/>
</dbReference>
<accession>A0A5B8MUY2</accession>
<dbReference type="PANTHER" id="PTHR11599">
    <property type="entry name" value="PROTEASOME SUBUNIT ALPHA/BETA"/>
    <property type="match status" value="1"/>
</dbReference>
<dbReference type="EMBL" id="CP031047">
    <property type="protein sequence ID" value="QDZ24608.1"/>
    <property type="molecule type" value="Genomic_DNA"/>
</dbReference>
<dbReference type="FunFam" id="3.60.20.10:FF:000016">
    <property type="entry name" value="Proteasome subunit alpha type-6"/>
    <property type="match status" value="1"/>
</dbReference>
<evidence type="ECO:0000256" key="6">
    <source>
        <dbReference type="PROSITE-ProRule" id="PRU00808"/>
    </source>
</evidence>
<evidence type="ECO:0000256" key="5">
    <source>
        <dbReference type="ARBA" id="ARBA00023242"/>
    </source>
</evidence>
<evidence type="ECO:0000256" key="7">
    <source>
        <dbReference type="SAM" id="MobiDB-lite"/>
    </source>
</evidence>
<dbReference type="Pfam" id="PF00227">
    <property type="entry name" value="Proteasome"/>
    <property type="match status" value="1"/>
</dbReference>
<keyword evidence="10" id="KW-1185">Reference proteome</keyword>
<evidence type="ECO:0000256" key="3">
    <source>
        <dbReference type="ARBA" id="ARBA00022490"/>
    </source>
</evidence>
<dbReference type="Gene3D" id="3.60.20.10">
    <property type="entry name" value="Glutamine Phosphoribosylpyrophosphate, subunit 1, domain 1"/>
    <property type="match status" value="1"/>
</dbReference>
<feature type="region of interest" description="Disordered" evidence="7">
    <location>
        <begin position="248"/>
        <end position="304"/>
    </location>
</feature>
<reference evidence="9 10" key="1">
    <citation type="submission" date="2018-07" db="EMBL/GenBank/DDBJ databases">
        <title>The complete nuclear genome of the prasinophyte Chloropicon primus (CCMP1205).</title>
        <authorList>
            <person name="Pombert J.-F."/>
            <person name="Otis C."/>
            <person name="Turmel M."/>
            <person name="Lemieux C."/>
        </authorList>
    </citation>
    <scope>NUCLEOTIDE SEQUENCE [LARGE SCALE GENOMIC DNA]</scope>
    <source>
        <strain evidence="9 10">CCMP1205</strain>
    </source>
</reference>
<dbReference type="InterPro" id="IPR029055">
    <property type="entry name" value="Ntn_hydrolases_N"/>
</dbReference>
<gene>
    <name evidence="9" type="ORF">A3770_14p71260</name>
</gene>